<evidence type="ECO:0000313" key="6">
    <source>
        <dbReference type="EMBL" id="MBE0366672.1"/>
    </source>
</evidence>
<keyword evidence="7" id="KW-1185">Reference proteome</keyword>
<evidence type="ECO:0000259" key="5">
    <source>
        <dbReference type="SMART" id="SM00849"/>
    </source>
</evidence>
<evidence type="ECO:0000256" key="4">
    <source>
        <dbReference type="ARBA" id="ARBA00022833"/>
    </source>
</evidence>
<evidence type="ECO:0000256" key="2">
    <source>
        <dbReference type="ARBA" id="ARBA00022723"/>
    </source>
</evidence>
<organism evidence="6 7">
    <name type="scientific">Pseudoalteromonas aurantia 208</name>
    <dbReference type="NCBI Taxonomy" id="1314867"/>
    <lineage>
        <taxon>Bacteria</taxon>
        <taxon>Pseudomonadati</taxon>
        <taxon>Pseudomonadota</taxon>
        <taxon>Gammaproteobacteria</taxon>
        <taxon>Alteromonadales</taxon>
        <taxon>Pseudoalteromonadaceae</taxon>
        <taxon>Pseudoalteromonas</taxon>
    </lineage>
</organism>
<dbReference type="Gene3D" id="3.60.15.10">
    <property type="entry name" value="Ribonuclease Z/Hydroxyacylglutathione hydrolase-like"/>
    <property type="match status" value="1"/>
</dbReference>
<dbReference type="Proteomes" id="UP000615755">
    <property type="component" value="Unassembled WGS sequence"/>
</dbReference>
<comment type="caution">
    <text evidence="6">The sequence shown here is derived from an EMBL/GenBank/DDBJ whole genome shotgun (WGS) entry which is preliminary data.</text>
</comment>
<name>A0ABR9E6Q9_9GAMM</name>
<dbReference type="InterPro" id="IPR001279">
    <property type="entry name" value="Metallo-B-lactamas"/>
</dbReference>
<proteinExistence type="predicted"/>
<dbReference type="SMART" id="SM00849">
    <property type="entry name" value="Lactamase_B"/>
    <property type="match status" value="1"/>
</dbReference>
<dbReference type="PROSITE" id="PS00743">
    <property type="entry name" value="BETA_LACTAMASE_B_1"/>
    <property type="match status" value="1"/>
</dbReference>
<accession>A0ABR9E6Q9</accession>
<sequence length="311" mass="34737">MILFAFYSILIRADFILLDEIDIIEGAMTFHIRIKIVTLLMACLCTNAMAVNFKTHKVTENIYVLFGQGGNIAIHLGEDGIYIVDDQFAKLSKQIKKQISALKPGFPEFVINTHFHGDHTGGNEVFARSGSHVIAHDNVHKRLLAKHGSESHYLPKISFSHDLALHFNNELAQVKHFSHAHTDGDAVVTFTRANVVHMGDLYFNLGGLPFIDVDHGGSVNGLLKALRAISLSIDDETVVIPGHGQISNKNQLLQYIALIEKARFLILQAMKSAKTEEQMVQLDPLSTLAITYANWLPKERVTRLFYRSLAQ</sequence>
<dbReference type="EMBL" id="AQGV01000010">
    <property type="protein sequence ID" value="MBE0366672.1"/>
    <property type="molecule type" value="Genomic_DNA"/>
</dbReference>
<dbReference type="Pfam" id="PF00753">
    <property type="entry name" value="Lactamase_B"/>
    <property type="match status" value="1"/>
</dbReference>
<dbReference type="InterPro" id="IPR001018">
    <property type="entry name" value="Beta-lactamase_class-B_CS"/>
</dbReference>
<keyword evidence="3" id="KW-0378">Hydrolase</keyword>
<reference evidence="6 7" key="1">
    <citation type="submission" date="2015-03" db="EMBL/GenBank/DDBJ databases">
        <title>Genome sequence of Pseudoalteromonas aurantia.</title>
        <authorList>
            <person name="Xie B.-B."/>
            <person name="Rong J.-C."/>
            <person name="Qin Q.-L."/>
            <person name="Zhang Y.-Z."/>
        </authorList>
    </citation>
    <scope>NUCLEOTIDE SEQUENCE [LARGE SCALE GENOMIC DNA]</scope>
    <source>
        <strain evidence="6 7">208</strain>
    </source>
</reference>
<feature type="domain" description="Metallo-beta-lactamase" evidence="5">
    <location>
        <begin position="70"/>
        <end position="243"/>
    </location>
</feature>
<gene>
    <name evidence="6" type="ORF">PAUR_a3723</name>
</gene>
<comment type="cofactor">
    <cofactor evidence="1">
        <name>Zn(2+)</name>
        <dbReference type="ChEBI" id="CHEBI:29105"/>
    </cofactor>
</comment>
<dbReference type="SUPFAM" id="SSF56281">
    <property type="entry name" value="Metallo-hydrolase/oxidoreductase"/>
    <property type="match status" value="1"/>
</dbReference>
<dbReference type="CDD" id="cd16282">
    <property type="entry name" value="metallo-hydrolase-like_MBL-fold"/>
    <property type="match status" value="1"/>
</dbReference>
<evidence type="ECO:0000256" key="3">
    <source>
        <dbReference type="ARBA" id="ARBA00022801"/>
    </source>
</evidence>
<keyword evidence="2" id="KW-0479">Metal-binding</keyword>
<dbReference type="InterPro" id="IPR036866">
    <property type="entry name" value="RibonucZ/Hydroxyglut_hydro"/>
</dbReference>
<evidence type="ECO:0000313" key="7">
    <source>
        <dbReference type="Proteomes" id="UP000615755"/>
    </source>
</evidence>
<keyword evidence="4" id="KW-0862">Zinc</keyword>
<protein>
    <recommendedName>
        <fullName evidence="5">Metallo-beta-lactamase domain-containing protein</fullName>
    </recommendedName>
</protein>
<evidence type="ECO:0000256" key="1">
    <source>
        <dbReference type="ARBA" id="ARBA00001947"/>
    </source>
</evidence>